<dbReference type="AlphaFoldDB" id="A0A8S4S3Y6"/>
<accession>A0A8S4S3Y6</accession>
<dbReference type="EMBL" id="CAKXAJ010025675">
    <property type="protein sequence ID" value="CAH2242732.1"/>
    <property type="molecule type" value="Genomic_DNA"/>
</dbReference>
<keyword evidence="2" id="KW-1185">Reference proteome</keyword>
<dbReference type="Proteomes" id="UP000838756">
    <property type="component" value="Unassembled WGS sequence"/>
</dbReference>
<comment type="caution">
    <text evidence="1">The sequence shown here is derived from an EMBL/GenBank/DDBJ whole genome shotgun (WGS) entry which is preliminary data.</text>
</comment>
<reference evidence="1" key="1">
    <citation type="submission" date="2022-03" db="EMBL/GenBank/DDBJ databases">
        <authorList>
            <person name="Lindestad O."/>
        </authorList>
    </citation>
    <scope>NUCLEOTIDE SEQUENCE</scope>
</reference>
<evidence type="ECO:0000313" key="2">
    <source>
        <dbReference type="Proteomes" id="UP000838756"/>
    </source>
</evidence>
<dbReference type="OrthoDB" id="10014409at2759"/>
<name>A0A8S4S3Y6_9NEOP</name>
<sequence length="115" mass="13086">MFADARIPDYFALIRSRAAAFWFRIRNSKNGILGVCSEYPENPIVKSWLAVHRNGIQKSAVDPRYWYRIAGNCVSGSEAQAVRRIRKGPVAVSGRNDHAYQIRGFGTTRRERVDT</sequence>
<organism evidence="1 2">
    <name type="scientific">Pararge aegeria aegeria</name>
    <dbReference type="NCBI Taxonomy" id="348720"/>
    <lineage>
        <taxon>Eukaryota</taxon>
        <taxon>Metazoa</taxon>
        <taxon>Ecdysozoa</taxon>
        <taxon>Arthropoda</taxon>
        <taxon>Hexapoda</taxon>
        <taxon>Insecta</taxon>
        <taxon>Pterygota</taxon>
        <taxon>Neoptera</taxon>
        <taxon>Endopterygota</taxon>
        <taxon>Lepidoptera</taxon>
        <taxon>Glossata</taxon>
        <taxon>Ditrysia</taxon>
        <taxon>Papilionoidea</taxon>
        <taxon>Nymphalidae</taxon>
        <taxon>Satyrinae</taxon>
        <taxon>Satyrini</taxon>
        <taxon>Parargina</taxon>
        <taxon>Pararge</taxon>
    </lineage>
</organism>
<protein>
    <submittedName>
        <fullName evidence="1">Jg11461 protein</fullName>
    </submittedName>
</protein>
<evidence type="ECO:0000313" key="1">
    <source>
        <dbReference type="EMBL" id="CAH2242732.1"/>
    </source>
</evidence>
<proteinExistence type="predicted"/>
<gene>
    <name evidence="1" type="primary">jg11461</name>
    <name evidence="1" type="ORF">PAEG_LOCUS18969</name>
</gene>